<feature type="region of interest" description="Disordered" evidence="1">
    <location>
        <begin position="386"/>
        <end position="481"/>
    </location>
</feature>
<evidence type="ECO:0000313" key="2">
    <source>
        <dbReference type="EMBL" id="GAA4075281.1"/>
    </source>
</evidence>
<organism evidence="2 3">
    <name type="scientific">Streptomyces shaanxiensis</name>
    <dbReference type="NCBI Taxonomy" id="653357"/>
    <lineage>
        <taxon>Bacteria</taxon>
        <taxon>Bacillati</taxon>
        <taxon>Actinomycetota</taxon>
        <taxon>Actinomycetes</taxon>
        <taxon>Kitasatosporales</taxon>
        <taxon>Streptomycetaceae</taxon>
        <taxon>Streptomyces</taxon>
    </lineage>
</organism>
<feature type="compositionally biased region" description="Gly residues" evidence="1">
    <location>
        <begin position="396"/>
        <end position="417"/>
    </location>
</feature>
<dbReference type="EMBL" id="BAAAZY010000019">
    <property type="protein sequence ID" value="GAA4075281.1"/>
    <property type="molecule type" value="Genomic_DNA"/>
</dbReference>
<keyword evidence="3" id="KW-1185">Reference proteome</keyword>
<name>A0ABP7VVD1_9ACTN</name>
<sequence length="481" mass="47161">MGDNNTDNYEYVDPQQCFAEKHSTPFGVDYDMDQMKAMVQDADPVAVKRVAEAWEALSKDLVGAGGIKESLDTAVQHVLAHWEGKSADLFRQRAQVISQKVTDSSKYADNTARSLKGAAAVLEDVKPTIMAMEKPGKLASGADFVGNLGDRDGGPAADNAIRGGASSQQALDDNAGSLSEGKERQLKMAAQMEILGAAYNSRAAEMGSWKAKPKPPGPDKYDDREDYPGDPGGIPPAAVVVPTGSAPRSPQNATSGTARGAQVGTISPSKPVAPPSGITGGAHKPVAPQPQVGTAIDGVSGGRTVAPAGGGVSPVGGGSASPGGTVNGGGGGGVVGGAVGGAAGAGAARGGMAGRAGAAGMAGRAGAGGMGGAAGAGAAKGGAAARTGGMARQSGGVVGGTPKGGAGAGRGTAGGSGLLRSRGAAGGGAGAVRRGGMVGAPGARTGRPNDEEQREGERPDYLVEDEETWAPQTNAAPRVIE</sequence>
<dbReference type="RefSeq" id="WP_345017637.1">
    <property type="nucleotide sequence ID" value="NZ_BAAAZY010000019.1"/>
</dbReference>
<evidence type="ECO:0008006" key="4">
    <source>
        <dbReference type="Google" id="ProtNLM"/>
    </source>
</evidence>
<proteinExistence type="predicted"/>
<feature type="region of interest" description="Disordered" evidence="1">
    <location>
        <begin position="149"/>
        <end position="180"/>
    </location>
</feature>
<accession>A0ABP7VVD1</accession>
<dbReference type="Proteomes" id="UP001499984">
    <property type="component" value="Unassembled WGS sequence"/>
</dbReference>
<feature type="compositionally biased region" description="Basic and acidic residues" evidence="1">
    <location>
        <begin position="447"/>
        <end position="461"/>
    </location>
</feature>
<feature type="compositionally biased region" description="Low complexity" evidence="1">
    <location>
        <begin position="431"/>
        <end position="444"/>
    </location>
</feature>
<protein>
    <recommendedName>
        <fullName evidence="4">PPE domain-containing protein</fullName>
    </recommendedName>
</protein>
<reference evidence="3" key="1">
    <citation type="journal article" date="2019" name="Int. J. Syst. Evol. Microbiol.">
        <title>The Global Catalogue of Microorganisms (GCM) 10K type strain sequencing project: providing services to taxonomists for standard genome sequencing and annotation.</title>
        <authorList>
            <consortium name="The Broad Institute Genomics Platform"/>
            <consortium name="The Broad Institute Genome Sequencing Center for Infectious Disease"/>
            <person name="Wu L."/>
            <person name="Ma J."/>
        </authorList>
    </citation>
    <scope>NUCLEOTIDE SEQUENCE [LARGE SCALE GENOMIC DNA]</scope>
    <source>
        <strain evidence="3">JCM 16925</strain>
    </source>
</reference>
<evidence type="ECO:0000313" key="3">
    <source>
        <dbReference type="Proteomes" id="UP001499984"/>
    </source>
</evidence>
<comment type="caution">
    <text evidence="2">The sequence shown here is derived from an EMBL/GenBank/DDBJ whole genome shotgun (WGS) entry which is preliminary data.</text>
</comment>
<feature type="compositionally biased region" description="Basic and acidic residues" evidence="1">
    <location>
        <begin position="217"/>
        <end position="227"/>
    </location>
</feature>
<gene>
    <name evidence="2" type="ORF">GCM10022233_61970</name>
</gene>
<feature type="compositionally biased region" description="Polar residues" evidence="1">
    <location>
        <begin position="246"/>
        <end position="257"/>
    </location>
</feature>
<evidence type="ECO:0000256" key="1">
    <source>
        <dbReference type="SAM" id="MobiDB-lite"/>
    </source>
</evidence>
<dbReference type="Gene3D" id="1.20.1260.20">
    <property type="entry name" value="PPE superfamily"/>
    <property type="match status" value="1"/>
</dbReference>
<dbReference type="InterPro" id="IPR038332">
    <property type="entry name" value="PPE_sf"/>
</dbReference>
<feature type="region of interest" description="Disordered" evidence="1">
    <location>
        <begin position="203"/>
        <end position="269"/>
    </location>
</feature>